<protein>
    <submittedName>
        <fullName evidence="2">Uncharacterized protein</fullName>
    </submittedName>
</protein>
<evidence type="ECO:0000313" key="3">
    <source>
        <dbReference type="Proteomes" id="UP000235658"/>
    </source>
</evidence>
<feature type="region of interest" description="Disordered" evidence="1">
    <location>
        <begin position="185"/>
        <end position="208"/>
    </location>
</feature>
<evidence type="ECO:0000256" key="1">
    <source>
        <dbReference type="SAM" id="MobiDB-lite"/>
    </source>
</evidence>
<name>A0A2N6UKH0_9FIRM</name>
<accession>A0A2N6UKH0</accession>
<dbReference type="GeneID" id="84577777"/>
<sequence length="302" mass="35708">MKKRGFLSVYVLLILVLLSISLSFIYNQAVNNQDSNKDIYNRKKAIYKEESIYSIIFDDKENLIKTLEEVDKINDHSWHPYNIKYFNQIEKFRCKKISDTYFSINSVNEIGDSRAELQVLLYLKEKYELKEEEKIILADKFDEFYKNIKFKTKKFKEYENYQIKNDSENTFLKINKNLNIKDKKEKSNEISDEKNQEKNESNLKNKEENYSKKSKAPIRISGIVIIGNDLILENDLILDGLLIIKGDIISKNKSKLTINGQIISENDYSNLVKYSYDKDKALNYINDIENPKYIEIKSKKVF</sequence>
<dbReference type="EMBL" id="PNHP01000001">
    <property type="protein sequence ID" value="PMC82360.1"/>
    <property type="molecule type" value="Genomic_DNA"/>
</dbReference>
<dbReference type="AlphaFoldDB" id="A0A2N6UKH0"/>
<dbReference type="Proteomes" id="UP000235658">
    <property type="component" value="Unassembled WGS sequence"/>
</dbReference>
<organism evidence="2 3">
    <name type="scientific">Anaerococcus hydrogenalis</name>
    <dbReference type="NCBI Taxonomy" id="33029"/>
    <lineage>
        <taxon>Bacteria</taxon>
        <taxon>Bacillati</taxon>
        <taxon>Bacillota</taxon>
        <taxon>Tissierellia</taxon>
        <taxon>Tissierellales</taxon>
        <taxon>Peptoniphilaceae</taxon>
        <taxon>Anaerococcus</taxon>
    </lineage>
</organism>
<gene>
    <name evidence="2" type="ORF">CJ192_01105</name>
</gene>
<dbReference type="RefSeq" id="WP_102197449.1">
    <property type="nucleotide sequence ID" value="NZ_CAUPDS010000009.1"/>
</dbReference>
<reference evidence="2 3" key="1">
    <citation type="submission" date="2017-09" db="EMBL/GenBank/DDBJ databases">
        <title>Bacterial strain isolated from the female urinary microbiota.</title>
        <authorList>
            <person name="Thomas-White K."/>
            <person name="Kumar N."/>
            <person name="Forster S."/>
            <person name="Putonti C."/>
            <person name="Lawley T."/>
            <person name="Wolfe A.J."/>
        </authorList>
    </citation>
    <scope>NUCLEOTIDE SEQUENCE [LARGE SCALE GENOMIC DNA]</scope>
    <source>
        <strain evidence="2 3">UMB0204</strain>
    </source>
</reference>
<proteinExistence type="predicted"/>
<evidence type="ECO:0000313" key="2">
    <source>
        <dbReference type="EMBL" id="PMC82360.1"/>
    </source>
</evidence>
<comment type="caution">
    <text evidence="2">The sequence shown here is derived from an EMBL/GenBank/DDBJ whole genome shotgun (WGS) entry which is preliminary data.</text>
</comment>